<dbReference type="AlphaFoldDB" id="A0A7U9CRE1"/>
<proteinExistence type="predicted"/>
<gene>
    <name evidence="1" type="ORF">I1A_002713</name>
</gene>
<dbReference type="RefSeq" id="WP_003225079.1">
    <property type="nucleotide sequence ID" value="NZ_CM001561.1"/>
</dbReference>
<evidence type="ECO:0008006" key="3">
    <source>
        <dbReference type="Google" id="ProtNLM"/>
    </source>
</evidence>
<dbReference type="Proteomes" id="UP000006045">
    <property type="component" value="Chromosome"/>
</dbReference>
<dbReference type="OrthoDB" id="7019158at2"/>
<evidence type="ECO:0000313" key="2">
    <source>
        <dbReference type="Proteomes" id="UP000006045"/>
    </source>
</evidence>
<organism evidence="1 2">
    <name type="scientific">Pseudomonas fluorescens R124</name>
    <dbReference type="NCBI Taxonomy" id="743713"/>
    <lineage>
        <taxon>Bacteria</taxon>
        <taxon>Pseudomonadati</taxon>
        <taxon>Pseudomonadota</taxon>
        <taxon>Gammaproteobacteria</taxon>
        <taxon>Pseudomonadales</taxon>
        <taxon>Pseudomonadaceae</taxon>
        <taxon>Pseudomonas</taxon>
    </lineage>
</organism>
<name>A0A7U9CRE1_PSEFL</name>
<dbReference type="EMBL" id="CM001561">
    <property type="protein sequence ID" value="EJZ58385.1"/>
    <property type="molecule type" value="Genomic_DNA"/>
</dbReference>
<evidence type="ECO:0000313" key="1">
    <source>
        <dbReference type="EMBL" id="EJZ58385.1"/>
    </source>
</evidence>
<accession>A0A7U9CRE1</accession>
<reference evidence="1 2" key="1">
    <citation type="submission" date="2012-08" db="EMBL/GenBank/DDBJ databases">
        <title>The genome of cave-isolated P. fluorescens strain R124 demonstrates phenotypic adaptation to the mineral environment.</title>
        <authorList>
            <person name="Barton M.D."/>
            <person name="Petronio M."/>
            <person name="Giarrizzo J.G."/>
            <person name="Bowling B.V."/>
            <person name="Barton H.A."/>
        </authorList>
    </citation>
    <scope>NUCLEOTIDE SEQUENCE [LARGE SCALE GENOMIC DNA]</scope>
    <source>
        <strain evidence="1 2">R124</strain>
    </source>
</reference>
<sequence>MTETILQSTDQQDFLARIGEKQASAWQWAPGIEFVCRKESLGWGLALNIQRQAQRPDLFSDALKRRFENVESYDGYYICLDSQHTFVVWHELNNEYQGEQLQALLAQLLSLAGLKH</sequence>
<protein>
    <recommendedName>
        <fullName evidence="3">HrpV</fullName>
    </recommendedName>
</protein>